<dbReference type="SMART" id="SM00382">
    <property type="entry name" value="AAA"/>
    <property type="match status" value="1"/>
</dbReference>
<dbReference type="EMBL" id="BMCT01000001">
    <property type="protein sequence ID" value="GGF57318.1"/>
    <property type="molecule type" value="Genomic_DNA"/>
</dbReference>
<reference evidence="5" key="2">
    <citation type="submission" date="2020-09" db="EMBL/GenBank/DDBJ databases">
        <authorList>
            <person name="Sun Q."/>
            <person name="Sedlacek I."/>
        </authorList>
    </citation>
    <scope>NUCLEOTIDE SEQUENCE</scope>
    <source>
        <strain evidence="5">CCM 7897</strain>
    </source>
</reference>
<name>A0A917FAB3_9HYPH</name>
<evidence type="ECO:0000313" key="5">
    <source>
        <dbReference type="EMBL" id="GGF57318.1"/>
    </source>
</evidence>
<dbReference type="Gene3D" id="3.40.50.300">
    <property type="entry name" value="P-loop containing nucleotide triphosphate hydrolases"/>
    <property type="match status" value="1"/>
</dbReference>
<evidence type="ECO:0000256" key="3">
    <source>
        <dbReference type="ARBA" id="ARBA00022840"/>
    </source>
</evidence>
<sequence>MANVLEARGLSREFGGFRAVSNVDFALKEGTIHAVIGPNGAGKSTLFNLLTKFLSPSEGRILHKGEDVTALRPPAMARRGVVRSFQISAVFAGLTVRENIEMALLRTNGIGWSFFSSIARRPAIRRRVDEMISRFSLDEHADTQAGNLSYGRKRVLELATTLALDPDVLLLDEPMAGLGHEDIGRITDLVRESGKGRTILLVEHNMRVVSDLADQITVMVRGEVLAEGSYAEVSSRPDVIAAYTGGQHHG</sequence>
<dbReference type="Pfam" id="PF00005">
    <property type="entry name" value="ABC_tran"/>
    <property type="match status" value="1"/>
</dbReference>
<comment type="caution">
    <text evidence="5">The sequence shown here is derived from an EMBL/GenBank/DDBJ whole genome shotgun (WGS) entry which is preliminary data.</text>
</comment>
<protein>
    <submittedName>
        <fullName evidence="5">ABC transporter ATP-binding protein</fullName>
    </submittedName>
</protein>
<keyword evidence="1" id="KW-0813">Transport</keyword>
<dbReference type="CDD" id="cd03219">
    <property type="entry name" value="ABC_Mj1267_LivG_branched"/>
    <property type="match status" value="1"/>
</dbReference>
<proteinExistence type="predicted"/>
<dbReference type="InterPro" id="IPR003593">
    <property type="entry name" value="AAA+_ATPase"/>
</dbReference>
<dbReference type="SUPFAM" id="SSF52540">
    <property type="entry name" value="P-loop containing nucleoside triphosphate hydrolases"/>
    <property type="match status" value="1"/>
</dbReference>
<evidence type="ECO:0000313" key="6">
    <source>
        <dbReference type="Proteomes" id="UP000606044"/>
    </source>
</evidence>
<evidence type="ECO:0000256" key="2">
    <source>
        <dbReference type="ARBA" id="ARBA00022741"/>
    </source>
</evidence>
<dbReference type="AlphaFoldDB" id="A0A917FAB3"/>
<organism evidence="5 6">
    <name type="scientific">Azorhizobium oxalatiphilum</name>
    <dbReference type="NCBI Taxonomy" id="980631"/>
    <lineage>
        <taxon>Bacteria</taxon>
        <taxon>Pseudomonadati</taxon>
        <taxon>Pseudomonadota</taxon>
        <taxon>Alphaproteobacteria</taxon>
        <taxon>Hyphomicrobiales</taxon>
        <taxon>Xanthobacteraceae</taxon>
        <taxon>Azorhizobium</taxon>
    </lineage>
</organism>
<dbReference type="PROSITE" id="PS50893">
    <property type="entry name" value="ABC_TRANSPORTER_2"/>
    <property type="match status" value="1"/>
</dbReference>
<dbReference type="InterPro" id="IPR027417">
    <property type="entry name" value="P-loop_NTPase"/>
</dbReference>
<keyword evidence="6" id="KW-1185">Reference proteome</keyword>
<dbReference type="PANTHER" id="PTHR45772">
    <property type="entry name" value="CONSERVED COMPONENT OF ABC TRANSPORTER FOR NATURAL AMINO ACIDS-RELATED"/>
    <property type="match status" value="1"/>
</dbReference>
<dbReference type="InterPro" id="IPR051120">
    <property type="entry name" value="ABC_AA/LPS_Transport"/>
</dbReference>
<accession>A0A917FAB3</accession>
<evidence type="ECO:0000259" key="4">
    <source>
        <dbReference type="PROSITE" id="PS50893"/>
    </source>
</evidence>
<dbReference type="Pfam" id="PF12399">
    <property type="entry name" value="BCA_ABC_TP_C"/>
    <property type="match status" value="1"/>
</dbReference>
<gene>
    <name evidence="5" type="ORF">GCM10007301_16270</name>
</gene>
<dbReference type="GO" id="GO:0005886">
    <property type="term" value="C:plasma membrane"/>
    <property type="evidence" value="ECO:0007669"/>
    <property type="project" value="TreeGrafter"/>
</dbReference>
<feature type="domain" description="ABC transporter" evidence="4">
    <location>
        <begin position="5"/>
        <end position="246"/>
    </location>
</feature>
<dbReference type="Proteomes" id="UP000606044">
    <property type="component" value="Unassembled WGS sequence"/>
</dbReference>
<dbReference type="InterPro" id="IPR032823">
    <property type="entry name" value="BCA_ABC_TP_C"/>
</dbReference>
<keyword evidence="2" id="KW-0547">Nucleotide-binding</keyword>
<evidence type="ECO:0000256" key="1">
    <source>
        <dbReference type="ARBA" id="ARBA00022448"/>
    </source>
</evidence>
<dbReference type="GO" id="GO:0016887">
    <property type="term" value="F:ATP hydrolysis activity"/>
    <property type="evidence" value="ECO:0007669"/>
    <property type="project" value="InterPro"/>
</dbReference>
<keyword evidence="3 5" id="KW-0067">ATP-binding</keyword>
<dbReference type="PANTHER" id="PTHR45772:SF3">
    <property type="entry name" value="ABC TRANSPORTER ATP-BINDING PROTEIN"/>
    <property type="match status" value="1"/>
</dbReference>
<dbReference type="InterPro" id="IPR003439">
    <property type="entry name" value="ABC_transporter-like_ATP-bd"/>
</dbReference>
<dbReference type="RefSeq" id="WP_188576994.1">
    <property type="nucleotide sequence ID" value="NZ_BMCT01000001.1"/>
</dbReference>
<reference evidence="5" key="1">
    <citation type="journal article" date="2014" name="Int. J. Syst. Evol. Microbiol.">
        <title>Complete genome sequence of Corynebacterium casei LMG S-19264T (=DSM 44701T), isolated from a smear-ripened cheese.</title>
        <authorList>
            <consortium name="US DOE Joint Genome Institute (JGI-PGF)"/>
            <person name="Walter F."/>
            <person name="Albersmeier A."/>
            <person name="Kalinowski J."/>
            <person name="Ruckert C."/>
        </authorList>
    </citation>
    <scope>NUCLEOTIDE SEQUENCE</scope>
    <source>
        <strain evidence="5">CCM 7897</strain>
    </source>
</reference>
<dbReference type="GO" id="GO:0005524">
    <property type="term" value="F:ATP binding"/>
    <property type="evidence" value="ECO:0007669"/>
    <property type="project" value="UniProtKB-KW"/>
</dbReference>